<dbReference type="InterPro" id="IPR026341">
    <property type="entry name" value="T9SS_type_B"/>
</dbReference>
<keyword evidence="2" id="KW-1185">Reference proteome</keyword>
<reference evidence="1 2" key="1">
    <citation type="submission" date="2020-03" db="EMBL/GenBank/DDBJ databases">
        <title>Genomic Encyclopedia of Type Strains, Phase IV (KMG-IV): sequencing the most valuable type-strain genomes for metagenomic binning, comparative biology and taxonomic classification.</title>
        <authorList>
            <person name="Goeker M."/>
        </authorList>
    </citation>
    <scope>NUCLEOTIDE SEQUENCE [LARGE SCALE GENOMIC DNA]</scope>
    <source>
        <strain evidence="1 2">DSM 105096</strain>
    </source>
</reference>
<dbReference type="RefSeq" id="WP_168036282.1">
    <property type="nucleotide sequence ID" value="NZ_JAATJH010000001.1"/>
</dbReference>
<dbReference type="NCBIfam" id="TIGR04131">
    <property type="entry name" value="Bac_Flav_CTERM"/>
    <property type="match status" value="1"/>
</dbReference>
<proteinExistence type="predicted"/>
<accession>A0ABX0X9P3</accession>
<gene>
    <name evidence="1" type="ORF">GGR27_001014</name>
</gene>
<comment type="caution">
    <text evidence="1">The sequence shown here is derived from an EMBL/GenBank/DDBJ whole genome shotgun (WGS) entry which is preliminary data.</text>
</comment>
<evidence type="ECO:0000313" key="1">
    <source>
        <dbReference type="EMBL" id="NJC25533.1"/>
    </source>
</evidence>
<dbReference type="Proteomes" id="UP000770785">
    <property type="component" value="Unassembled WGS sequence"/>
</dbReference>
<protein>
    <submittedName>
        <fullName evidence="1">Gliding motility-associated-like protein</fullName>
    </submittedName>
</protein>
<sequence length="624" mass="66368">MQHFITVIYLMLFSGSGLVGTGAELRGQCAGNLGENIFLDGDFGSGVDNVLAINPDIAPGYTYVTNPPPNDGFYTITNNTGGVAWNSRFRTWEAFGDNSSDPNGYMMIVNANFEKGKFYEQSIAGLCDNTTYEFAADVRNVVGPGSAHLLPNVAFAIDGVDRFSTGPIAEDSRWNTYGFSFTTAPGQTDVLLTLTNSAPGGIGNDLALDNITFRACGPEARILGLAQLLEACEGGASPVLEAEIIGNQYPDPALQWQISPDGVDDWRAIPGAVDPVYVTSTVTSGFYYYRYLLAATPANLLNSKCQVFSNTKTVSIQPNSINVLDTICAGLTYVTGANSYNLSGIYEDSLISSLGCDSIVTLGLTVVPDPGLVPEFELTDPSCFDVKDGAVVLLTVAGAADPVRFDLDTLSGQRAFIDLAGGVYDYVVSDRYGCAAAGAVELATPVPFQVDIGPNQTINLGQEVRVSVQSNYDIATYTYDPAAVDCEPSCASLTLRPTETLLLRLGALSPQNCVARDSTLITVLKIRDVYIPTSFSPNGDGFNDVFTVLSDETRVSSVASLRVFDRWGSQVFDGINLTVNDLGNGWDGSVGGQAAPVGVYSYVAEVLYPDGVIKRFTGSLNLLP</sequence>
<name>A0ABX0X9P3_9BACT</name>
<dbReference type="EMBL" id="JAATJH010000001">
    <property type="protein sequence ID" value="NJC25533.1"/>
    <property type="molecule type" value="Genomic_DNA"/>
</dbReference>
<dbReference type="Pfam" id="PF13585">
    <property type="entry name" value="CHU_C"/>
    <property type="match status" value="1"/>
</dbReference>
<organism evidence="1 2">
    <name type="scientific">Neolewinella antarctica</name>
    <dbReference type="NCBI Taxonomy" id="442734"/>
    <lineage>
        <taxon>Bacteria</taxon>
        <taxon>Pseudomonadati</taxon>
        <taxon>Bacteroidota</taxon>
        <taxon>Saprospiria</taxon>
        <taxon>Saprospirales</taxon>
        <taxon>Lewinellaceae</taxon>
        <taxon>Neolewinella</taxon>
    </lineage>
</organism>
<evidence type="ECO:0000313" key="2">
    <source>
        <dbReference type="Proteomes" id="UP000770785"/>
    </source>
</evidence>